<proteinExistence type="predicted"/>
<organism evidence="1 2">
    <name type="scientific">Pseudomonas syringae pv. ribicola</name>
    <dbReference type="NCBI Taxonomy" id="55398"/>
    <lineage>
        <taxon>Bacteria</taxon>
        <taxon>Pseudomonadati</taxon>
        <taxon>Pseudomonadota</taxon>
        <taxon>Gammaproteobacteria</taxon>
        <taxon>Pseudomonadales</taxon>
        <taxon>Pseudomonadaceae</taxon>
        <taxon>Pseudomonas</taxon>
    </lineage>
</organism>
<accession>A0A3M2W1X5</accession>
<dbReference type="Proteomes" id="UP000280292">
    <property type="component" value="Unassembled WGS sequence"/>
</dbReference>
<gene>
    <name evidence="1" type="ORF">ALQ95_02767</name>
</gene>
<protein>
    <submittedName>
        <fullName evidence="1">Uncharacterized protein</fullName>
    </submittedName>
</protein>
<evidence type="ECO:0000313" key="2">
    <source>
        <dbReference type="Proteomes" id="UP000280292"/>
    </source>
</evidence>
<evidence type="ECO:0000313" key="1">
    <source>
        <dbReference type="EMBL" id="RML45415.1"/>
    </source>
</evidence>
<name>A0A3M2W1X5_PSESI</name>
<reference evidence="1 2" key="1">
    <citation type="submission" date="2018-08" db="EMBL/GenBank/DDBJ databases">
        <title>Recombination of ecologically and evolutionarily significant loci maintains genetic cohesion in the Pseudomonas syringae species complex.</title>
        <authorList>
            <person name="Dillon M."/>
            <person name="Thakur S."/>
            <person name="Almeida R.N.D."/>
            <person name="Weir B.S."/>
            <person name="Guttman D.S."/>
        </authorList>
    </citation>
    <scope>NUCLEOTIDE SEQUENCE [LARGE SCALE GENOMIC DNA]</scope>
    <source>
        <strain evidence="1 2">ICMP 3883</strain>
    </source>
</reference>
<dbReference type="EMBL" id="RBNR01000103">
    <property type="protein sequence ID" value="RML45415.1"/>
    <property type="molecule type" value="Genomic_DNA"/>
</dbReference>
<dbReference type="AlphaFoldDB" id="A0A3M2W1X5"/>
<comment type="caution">
    <text evidence="1">The sequence shown here is derived from an EMBL/GenBank/DDBJ whole genome shotgun (WGS) entry which is preliminary data.</text>
</comment>
<sequence>MTVEYFKDIGMLKPYGQGHRSLWDVIGERREQEQRLAAPARPPADYDLTRMKIANAWLWLPNLEPAQADSGTWLGIASNEFEHDARLLSHNSHRYNLRRIRLSQHNPEIDTLPRALQLFQGMLAQWAGFAASVDWENTKVVLFAPTDISESAWLDKVLAIWPLDYRPGGSFDNPSLAFDEWLPFELQNYEEASSLLCISIDTWATIDRAGTLAHDNMVGESIAVLHLQRVDHANPDDESSWTIYPAITREHSPRALQPRKSSDDLQQLAETLCEQMGIKPGDIQALIIDGHLHDRRLEQLSDYVSTQLPHLVPSEHVAGQALLAGERGKSAGQMTSLALAFHAAKAQDGSVLIFDRHSPTQTQAWLLSTGKTMAQTEDEVNAQPGFNQSAETSDS</sequence>